<name>A0A1M5KQX7_9BACT</name>
<proteinExistence type="predicted"/>
<reference evidence="2 3" key="1">
    <citation type="submission" date="2016-11" db="EMBL/GenBank/DDBJ databases">
        <authorList>
            <person name="Jaros S."/>
            <person name="Januszkiewicz K."/>
            <person name="Wedrychowicz H."/>
        </authorList>
    </citation>
    <scope>NUCLEOTIDE SEQUENCE [LARGE SCALE GENOMIC DNA]</scope>
    <source>
        <strain evidence="2 3">DSM 21986</strain>
    </source>
</reference>
<dbReference type="InterPro" id="IPR007039">
    <property type="entry name" value="TrbC/VirB2"/>
</dbReference>
<evidence type="ECO:0000256" key="1">
    <source>
        <dbReference type="SAM" id="Phobius"/>
    </source>
</evidence>
<dbReference type="Pfam" id="PF04956">
    <property type="entry name" value="TrbC"/>
    <property type="match status" value="1"/>
</dbReference>
<dbReference type="EMBL" id="FQUS01000033">
    <property type="protein sequence ID" value="SHG54563.1"/>
    <property type="molecule type" value="Genomic_DNA"/>
</dbReference>
<evidence type="ECO:0000313" key="3">
    <source>
        <dbReference type="Proteomes" id="UP000184041"/>
    </source>
</evidence>
<protein>
    <submittedName>
        <fullName evidence="2">Type IV secretory pathway, VirB2 components (Pilins)</fullName>
    </submittedName>
</protein>
<evidence type="ECO:0000313" key="2">
    <source>
        <dbReference type="EMBL" id="SHG54563.1"/>
    </source>
</evidence>
<keyword evidence="1" id="KW-0472">Membrane</keyword>
<dbReference type="STRING" id="1194090.SAMN05443144_13321"/>
<organism evidence="2 3">
    <name type="scientific">Fodinibius roseus</name>
    <dbReference type="NCBI Taxonomy" id="1194090"/>
    <lineage>
        <taxon>Bacteria</taxon>
        <taxon>Pseudomonadati</taxon>
        <taxon>Balneolota</taxon>
        <taxon>Balneolia</taxon>
        <taxon>Balneolales</taxon>
        <taxon>Balneolaceae</taxon>
        <taxon>Fodinibius</taxon>
    </lineage>
</organism>
<keyword evidence="1" id="KW-1133">Transmembrane helix</keyword>
<keyword evidence="3" id="KW-1185">Reference proteome</keyword>
<sequence length="109" mass="11208">MKYLKNAVFTGIITLIMFPSITLASTSGGGSFGGGMPLINIGNQVIDFLQGPIAMILITLGLILGGAGIVFGRENDKRGFKRLGWAVVGGSIIVGASSLVTFFFGGAVI</sequence>
<gene>
    <name evidence="2" type="ORF">SAMN05443144_13321</name>
</gene>
<keyword evidence="1" id="KW-0812">Transmembrane</keyword>
<feature type="transmembrane region" description="Helical" evidence="1">
    <location>
        <begin position="83"/>
        <end position="104"/>
    </location>
</feature>
<dbReference type="AlphaFoldDB" id="A0A1M5KQX7"/>
<dbReference type="Proteomes" id="UP000184041">
    <property type="component" value="Unassembled WGS sequence"/>
</dbReference>
<dbReference type="RefSeq" id="WP_073068290.1">
    <property type="nucleotide sequence ID" value="NZ_FQUS01000033.1"/>
</dbReference>
<feature type="transmembrane region" description="Helical" evidence="1">
    <location>
        <begin position="48"/>
        <end position="71"/>
    </location>
</feature>
<accession>A0A1M5KQX7</accession>